<evidence type="ECO:0000256" key="1">
    <source>
        <dbReference type="SAM" id="MobiDB-lite"/>
    </source>
</evidence>
<dbReference type="OrthoDB" id="3063746at2759"/>
<feature type="compositionally biased region" description="Polar residues" evidence="1">
    <location>
        <begin position="41"/>
        <end position="53"/>
    </location>
</feature>
<feature type="region of interest" description="Disordered" evidence="1">
    <location>
        <begin position="41"/>
        <end position="70"/>
    </location>
</feature>
<name>A0A5C3KTJ7_COPMA</name>
<proteinExistence type="predicted"/>
<reference evidence="2 3" key="1">
    <citation type="journal article" date="2019" name="Nat. Ecol. Evol.">
        <title>Megaphylogeny resolves global patterns of mushroom evolution.</title>
        <authorList>
            <person name="Varga T."/>
            <person name="Krizsan K."/>
            <person name="Foldi C."/>
            <person name="Dima B."/>
            <person name="Sanchez-Garcia M."/>
            <person name="Sanchez-Ramirez S."/>
            <person name="Szollosi G.J."/>
            <person name="Szarkandi J.G."/>
            <person name="Papp V."/>
            <person name="Albert L."/>
            <person name="Andreopoulos W."/>
            <person name="Angelini C."/>
            <person name="Antonin V."/>
            <person name="Barry K.W."/>
            <person name="Bougher N.L."/>
            <person name="Buchanan P."/>
            <person name="Buyck B."/>
            <person name="Bense V."/>
            <person name="Catcheside P."/>
            <person name="Chovatia M."/>
            <person name="Cooper J."/>
            <person name="Damon W."/>
            <person name="Desjardin D."/>
            <person name="Finy P."/>
            <person name="Geml J."/>
            <person name="Haridas S."/>
            <person name="Hughes K."/>
            <person name="Justo A."/>
            <person name="Karasinski D."/>
            <person name="Kautmanova I."/>
            <person name="Kiss B."/>
            <person name="Kocsube S."/>
            <person name="Kotiranta H."/>
            <person name="LaButti K.M."/>
            <person name="Lechner B.E."/>
            <person name="Liimatainen K."/>
            <person name="Lipzen A."/>
            <person name="Lukacs Z."/>
            <person name="Mihaltcheva S."/>
            <person name="Morgado L.N."/>
            <person name="Niskanen T."/>
            <person name="Noordeloos M.E."/>
            <person name="Ohm R.A."/>
            <person name="Ortiz-Santana B."/>
            <person name="Ovrebo C."/>
            <person name="Racz N."/>
            <person name="Riley R."/>
            <person name="Savchenko A."/>
            <person name="Shiryaev A."/>
            <person name="Soop K."/>
            <person name="Spirin V."/>
            <person name="Szebenyi C."/>
            <person name="Tomsovsky M."/>
            <person name="Tulloss R.E."/>
            <person name="Uehling J."/>
            <person name="Grigoriev I.V."/>
            <person name="Vagvolgyi C."/>
            <person name="Papp T."/>
            <person name="Martin F.M."/>
            <person name="Miettinen O."/>
            <person name="Hibbett D.S."/>
            <person name="Nagy L.G."/>
        </authorList>
    </citation>
    <scope>NUCLEOTIDE SEQUENCE [LARGE SCALE GENOMIC DNA]</scope>
    <source>
        <strain evidence="2 3">CBS 121175</strain>
    </source>
</reference>
<dbReference type="STRING" id="230819.A0A5C3KTJ7"/>
<evidence type="ECO:0000313" key="3">
    <source>
        <dbReference type="Proteomes" id="UP000307440"/>
    </source>
</evidence>
<dbReference type="Proteomes" id="UP000307440">
    <property type="component" value="Unassembled WGS sequence"/>
</dbReference>
<feature type="non-terminal residue" evidence="2">
    <location>
        <position position="156"/>
    </location>
</feature>
<gene>
    <name evidence="2" type="ORF">FA15DRAFT_565083</name>
</gene>
<keyword evidence="3" id="KW-1185">Reference proteome</keyword>
<protein>
    <submittedName>
        <fullName evidence="2">Uncharacterized protein</fullName>
    </submittedName>
</protein>
<feature type="non-terminal residue" evidence="2">
    <location>
        <position position="1"/>
    </location>
</feature>
<organism evidence="2 3">
    <name type="scientific">Coprinopsis marcescibilis</name>
    <name type="common">Agaric fungus</name>
    <name type="synonym">Psathyrella marcescibilis</name>
    <dbReference type="NCBI Taxonomy" id="230819"/>
    <lineage>
        <taxon>Eukaryota</taxon>
        <taxon>Fungi</taxon>
        <taxon>Dikarya</taxon>
        <taxon>Basidiomycota</taxon>
        <taxon>Agaricomycotina</taxon>
        <taxon>Agaricomycetes</taxon>
        <taxon>Agaricomycetidae</taxon>
        <taxon>Agaricales</taxon>
        <taxon>Agaricineae</taxon>
        <taxon>Psathyrellaceae</taxon>
        <taxon>Coprinopsis</taxon>
    </lineage>
</organism>
<dbReference type="AlphaFoldDB" id="A0A5C3KTJ7"/>
<dbReference type="EMBL" id="ML210212">
    <property type="protein sequence ID" value="TFK23756.1"/>
    <property type="molecule type" value="Genomic_DNA"/>
</dbReference>
<sequence>LSGIFLTQEWERFIGFVTHMSDRKVLHAQLYMDAISFTGRSKSKTSTSYSLPSKTGMYSPRKSKSTRSEEKSKFRADNLVLDYDTEIPVYDARGVRKFDISAVSLSNIDSSLKRWKGEVPVDSVVVVGYTVLVFMSGGGHWTLGCNIQWAIVLLAP</sequence>
<evidence type="ECO:0000313" key="2">
    <source>
        <dbReference type="EMBL" id="TFK23756.1"/>
    </source>
</evidence>
<accession>A0A5C3KTJ7</accession>